<evidence type="ECO:0000313" key="6">
    <source>
        <dbReference type="Proteomes" id="UP000555552"/>
    </source>
</evidence>
<evidence type="ECO:0000256" key="3">
    <source>
        <dbReference type="SAM" id="MobiDB-lite"/>
    </source>
</evidence>
<feature type="domain" description="YchJ-like middle NTF2-like" evidence="4">
    <location>
        <begin position="67"/>
        <end position="159"/>
    </location>
</feature>
<feature type="compositionally biased region" description="Basic residues" evidence="3">
    <location>
        <begin position="1"/>
        <end position="12"/>
    </location>
</feature>
<protein>
    <recommendedName>
        <fullName evidence="2">UPF0225 protein HLB09_07805</fullName>
    </recommendedName>
</protein>
<dbReference type="Pfam" id="PF17775">
    <property type="entry name" value="YchJ_M-like"/>
    <property type="match status" value="1"/>
</dbReference>
<feature type="region of interest" description="Disordered" evidence="3">
    <location>
        <begin position="1"/>
        <end position="33"/>
    </location>
</feature>
<dbReference type="Proteomes" id="UP000555552">
    <property type="component" value="Unassembled WGS sequence"/>
</dbReference>
<dbReference type="EMBL" id="JABEMA010000088">
    <property type="protein sequence ID" value="NNH22994.1"/>
    <property type="molecule type" value="Genomic_DNA"/>
</dbReference>
<dbReference type="HAMAP" id="MF_00612">
    <property type="entry name" value="UPF0225"/>
    <property type="match status" value="1"/>
</dbReference>
<dbReference type="AlphaFoldDB" id="A0A849BR60"/>
<dbReference type="SUPFAM" id="SSF54427">
    <property type="entry name" value="NTF2-like"/>
    <property type="match status" value="1"/>
</dbReference>
<evidence type="ECO:0000256" key="2">
    <source>
        <dbReference type="HAMAP-Rule" id="MF_00612"/>
    </source>
</evidence>
<sequence length="164" mass="18068">MGRVPRRGRRAAPRAPLTPPSPAGRSRAGDTSRVEVLDGAAPCPCGRGEPYAACCRPLHRREREAPTAEALMRSRYSAFAVGDAAHLRRTWHPSTVPEHLDLDDDVRWLHLAVTEVERGGPFDDEGVVAFEAVARAGGRRHVQRERSAFVREGGRWLYVGEAGR</sequence>
<proteinExistence type="inferred from homology"/>
<dbReference type="InterPro" id="IPR004027">
    <property type="entry name" value="SEC_C_motif"/>
</dbReference>
<dbReference type="InterPro" id="IPR023006">
    <property type="entry name" value="YchJ-like"/>
</dbReference>
<reference evidence="5 6" key="1">
    <citation type="submission" date="2020-05" db="EMBL/GenBank/DDBJ databases">
        <title>MicrobeNet Type strains.</title>
        <authorList>
            <person name="Nicholson A.C."/>
        </authorList>
    </citation>
    <scope>NUCLEOTIDE SEQUENCE [LARGE SCALE GENOMIC DNA]</scope>
    <source>
        <strain evidence="5 6">JCM 14547</strain>
    </source>
</reference>
<dbReference type="Pfam" id="PF02810">
    <property type="entry name" value="SEC-C"/>
    <property type="match status" value="1"/>
</dbReference>
<evidence type="ECO:0000256" key="1">
    <source>
        <dbReference type="ARBA" id="ARBA00010839"/>
    </source>
</evidence>
<dbReference type="InterPro" id="IPR032710">
    <property type="entry name" value="NTF2-like_dom_sf"/>
</dbReference>
<comment type="similarity">
    <text evidence="1 2">Belongs to the UPF0225 family.</text>
</comment>
<organism evidence="5 6">
    <name type="scientific">Pseudokineococcus marinus</name>
    <dbReference type="NCBI Taxonomy" id="351215"/>
    <lineage>
        <taxon>Bacteria</taxon>
        <taxon>Bacillati</taxon>
        <taxon>Actinomycetota</taxon>
        <taxon>Actinomycetes</taxon>
        <taxon>Kineosporiales</taxon>
        <taxon>Kineosporiaceae</taxon>
        <taxon>Pseudokineococcus</taxon>
    </lineage>
</organism>
<comment type="caution">
    <text evidence="5">The sequence shown here is derived from an EMBL/GenBank/DDBJ whole genome shotgun (WGS) entry which is preliminary data.</text>
</comment>
<evidence type="ECO:0000313" key="5">
    <source>
        <dbReference type="EMBL" id="NNH22994.1"/>
    </source>
</evidence>
<dbReference type="Gene3D" id="3.10.450.50">
    <property type="match status" value="1"/>
</dbReference>
<accession>A0A849BR60</accession>
<keyword evidence="6" id="KW-1185">Reference proteome</keyword>
<evidence type="ECO:0000259" key="4">
    <source>
        <dbReference type="Pfam" id="PF17775"/>
    </source>
</evidence>
<gene>
    <name evidence="5" type="ORF">HLB09_07805</name>
</gene>
<dbReference type="InterPro" id="IPR048469">
    <property type="entry name" value="YchJ-like_M"/>
</dbReference>
<name>A0A849BR60_9ACTN</name>